<organism evidence="1 2">
    <name type="scientific">Syntrophaceticus schinkii</name>
    <dbReference type="NCBI Taxonomy" id="499207"/>
    <lineage>
        <taxon>Bacteria</taxon>
        <taxon>Bacillati</taxon>
        <taxon>Bacillota</taxon>
        <taxon>Clostridia</taxon>
        <taxon>Thermoanaerobacterales</taxon>
        <taxon>Thermoanaerobacterales Family III. Incertae Sedis</taxon>
        <taxon>Syntrophaceticus</taxon>
    </lineage>
</organism>
<dbReference type="Proteomes" id="UP000046155">
    <property type="component" value="Unassembled WGS sequence"/>
</dbReference>
<dbReference type="AlphaFoldDB" id="A0A0B7MP63"/>
<accession>A0A0B7MP63</accession>
<reference evidence="2" key="1">
    <citation type="submission" date="2015-01" db="EMBL/GenBank/DDBJ databases">
        <authorList>
            <person name="Manzoor Shahid"/>
            <person name="Zubair Saima"/>
        </authorList>
    </citation>
    <scope>NUCLEOTIDE SEQUENCE [LARGE SCALE GENOMIC DNA]</scope>
    <source>
        <strain evidence="2">Sp3</strain>
    </source>
</reference>
<dbReference type="EMBL" id="CDRZ01000270">
    <property type="protein sequence ID" value="CEO90038.1"/>
    <property type="molecule type" value="Genomic_DNA"/>
</dbReference>
<proteinExistence type="predicted"/>
<name>A0A0B7MP63_9FIRM</name>
<dbReference type="RefSeq" id="WP_156972291.1">
    <property type="nucleotide sequence ID" value="NZ_CDRZ01000270.1"/>
</dbReference>
<evidence type="ECO:0000313" key="1">
    <source>
        <dbReference type="EMBL" id="CEO90038.1"/>
    </source>
</evidence>
<protein>
    <submittedName>
        <fullName evidence="1">Uncharacterized protein</fullName>
    </submittedName>
</protein>
<evidence type="ECO:0000313" key="2">
    <source>
        <dbReference type="Proteomes" id="UP000046155"/>
    </source>
</evidence>
<gene>
    <name evidence="1" type="ORF">SSCH_700025</name>
</gene>
<sequence length="50" mass="5442">MAHTLAEMKVANISEEGLQKLQNAEKAINSIGGGTQDEEIYLLALTRQGR</sequence>
<keyword evidence="2" id="KW-1185">Reference proteome</keyword>